<dbReference type="EMBL" id="OU892283">
    <property type="protein sequence ID" value="CAG9771540.1"/>
    <property type="molecule type" value="Genomic_DNA"/>
</dbReference>
<proteinExistence type="predicted"/>
<keyword evidence="3" id="KW-1185">Reference proteome</keyword>
<sequence length="97" mass="10620">MDGQEAEAALTELARLQAQLDQLRTDHGIPVADAQSLRLDHYRVPKLPSFSQVDPALWFLQAEISLRNSRITAQSSKADTVLAALDVEVIGCRSSTC</sequence>
<evidence type="ECO:0000313" key="3">
    <source>
        <dbReference type="Proteomes" id="UP001152799"/>
    </source>
</evidence>
<dbReference type="InterPro" id="IPR055469">
    <property type="entry name" value="DUF7041"/>
</dbReference>
<evidence type="ECO:0000259" key="1">
    <source>
        <dbReference type="Pfam" id="PF23055"/>
    </source>
</evidence>
<evidence type="ECO:0000313" key="2">
    <source>
        <dbReference type="EMBL" id="CAG9771540.1"/>
    </source>
</evidence>
<dbReference type="AlphaFoldDB" id="A0A9N9QS31"/>
<accession>A0A9N9QS31</accession>
<name>A0A9N9QS31_9CUCU</name>
<feature type="domain" description="DUF7041" evidence="1">
    <location>
        <begin position="47"/>
        <end position="90"/>
    </location>
</feature>
<dbReference type="OrthoDB" id="6433758at2759"/>
<gene>
    <name evidence="2" type="ORF">CEUTPL_LOCUS11971</name>
</gene>
<dbReference type="Pfam" id="PF23055">
    <property type="entry name" value="DUF7041"/>
    <property type="match status" value="1"/>
</dbReference>
<dbReference type="Proteomes" id="UP001152799">
    <property type="component" value="Chromosome 7"/>
</dbReference>
<organism evidence="2 3">
    <name type="scientific">Ceutorhynchus assimilis</name>
    <name type="common">cabbage seed weevil</name>
    <dbReference type="NCBI Taxonomy" id="467358"/>
    <lineage>
        <taxon>Eukaryota</taxon>
        <taxon>Metazoa</taxon>
        <taxon>Ecdysozoa</taxon>
        <taxon>Arthropoda</taxon>
        <taxon>Hexapoda</taxon>
        <taxon>Insecta</taxon>
        <taxon>Pterygota</taxon>
        <taxon>Neoptera</taxon>
        <taxon>Endopterygota</taxon>
        <taxon>Coleoptera</taxon>
        <taxon>Polyphaga</taxon>
        <taxon>Cucujiformia</taxon>
        <taxon>Curculionidae</taxon>
        <taxon>Ceutorhynchinae</taxon>
        <taxon>Ceutorhynchus</taxon>
    </lineage>
</organism>
<reference evidence="2" key="1">
    <citation type="submission" date="2022-01" db="EMBL/GenBank/DDBJ databases">
        <authorList>
            <person name="King R."/>
        </authorList>
    </citation>
    <scope>NUCLEOTIDE SEQUENCE</scope>
</reference>
<protein>
    <recommendedName>
        <fullName evidence="1">DUF7041 domain-containing protein</fullName>
    </recommendedName>
</protein>